<gene>
    <name evidence="2" type="ORF">NDU88_003982</name>
</gene>
<evidence type="ECO:0000313" key="2">
    <source>
        <dbReference type="EMBL" id="KAJ1083827.1"/>
    </source>
</evidence>
<evidence type="ECO:0000256" key="1">
    <source>
        <dbReference type="SAM" id="MobiDB-lite"/>
    </source>
</evidence>
<accession>A0AAV7KYK4</accession>
<proteinExistence type="predicted"/>
<keyword evidence="3" id="KW-1185">Reference proteome</keyword>
<name>A0AAV7KYK4_PLEWA</name>
<evidence type="ECO:0000313" key="3">
    <source>
        <dbReference type="Proteomes" id="UP001066276"/>
    </source>
</evidence>
<reference evidence="2" key="1">
    <citation type="journal article" date="2022" name="bioRxiv">
        <title>Sequencing and chromosome-scale assembly of the giantPleurodeles waltlgenome.</title>
        <authorList>
            <person name="Brown T."/>
            <person name="Elewa A."/>
            <person name="Iarovenko S."/>
            <person name="Subramanian E."/>
            <person name="Araus A.J."/>
            <person name="Petzold A."/>
            <person name="Susuki M."/>
            <person name="Suzuki K.-i.T."/>
            <person name="Hayashi T."/>
            <person name="Toyoda A."/>
            <person name="Oliveira C."/>
            <person name="Osipova E."/>
            <person name="Leigh N.D."/>
            <person name="Simon A."/>
            <person name="Yun M.H."/>
        </authorList>
    </citation>
    <scope>NUCLEOTIDE SEQUENCE</scope>
    <source>
        <strain evidence="2">20211129_DDA</strain>
        <tissue evidence="2">Liver</tissue>
    </source>
</reference>
<protein>
    <submittedName>
        <fullName evidence="2">Uncharacterized protein</fullName>
    </submittedName>
</protein>
<sequence>MTPGGFARTLHRLSTQKRHQPSPVDLHPAVRLGGGASTVAAHRFPDRIYVAVRYGDEPILPLTWGLERVYPPPIPVARM</sequence>
<dbReference type="AlphaFoldDB" id="A0AAV7KYK4"/>
<feature type="compositionally biased region" description="Basic residues" evidence="1">
    <location>
        <begin position="9"/>
        <end position="20"/>
    </location>
</feature>
<feature type="region of interest" description="Disordered" evidence="1">
    <location>
        <begin position="1"/>
        <end position="29"/>
    </location>
</feature>
<organism evidence="2 3">
    <name type="scientific">Pleurodeles waltl</name>
    <name type="common">Iberian ribbed newt</name>
    <dbReference type="NCBI Taxonomy" id="8319"/>
    <lineage>
        <taxon>Eukaryota</taxon>
        <taxon>Metazoa</taxon>
        <taxon>Chordata</taxon>
        <taxon>Craniata</taxon>
        <taxon>Vertebrata</taxon>
        <taxon>Euteleostomi</taxon>
        <taxon>Amphibia</taxon>
        <taxon>Batrachia</taxon>
        <taxon>Caudata</taxon>
        <taxon>Salamandroidea</taxon>
        <taxon>Salamandridae</taxon>
        <taxon>Pleurodelinae</taxon>
        <taxon>Pleurodeles</taxon>
    </lineage>
</organism>
<dbReference type="EMBL" id="JANPWB010000016">
    <property type="protein sequence ID" value="KAJ1083827.1"/>
    <property type="molecule type" value="Genomic_DNA"/>
</dbReference>
<comment type="caution">
    <text evidence="2">The sequence shown here is derived from an EMBL/GenBank/DDBJ whole genome shotgun (WGS) entry which is preliminary data.</text>
</comment>
<dbReference type="Proteomes" id="UP001066276">
    <property type="component" value="Chromosome 12"/>
</dbReference>